<dbReference type="PANTHER" id="PTHR35273">
    <property type="entry name" value="ALPHA-1,4 POLYGALACTOSAMINIDASE, PUTATIVE (AFU_ORTHOLOGUE AFUA_3G07890)-RELATED"/>
    <property type="match status" value="1"/>
</dbReference>
<organism evidence="4 5">
    <name type="scientific">Penicillium daleae</name>
    <dbReference type="NCBI Taxonomy" id="63821"/>
    <lineage>
        <taxon>Eukaryota</taxon>
        <taxon>Fungi</taxon>
        <taxon>Dikarya</taxon>
        <taxon>Ascomycota</taxon>
        <taxon>Pezizomycotina</taxon>
        <taxon>Eurotiomycetes</taxon>
        <taxon>Eurotiomycetidae</taxon>
        <taxon>Eurotiales</taxon>
        <taxon>Aspergillaceae</taxon>
        <taxon>Penicillium</taxon>
    </lineage>
</organism>
<dbReference type="RefSeq" id="XP_056761483.1">
    <property type="nucleotide sequence ID" value="XM_056912634.1"/>
</dbReference>
<reference evidence="4" key="2">
    <citation type="journal article" date="2023" name="IMA Fungus">
        <title>Comparative genomic study of the Penicillium genus elucidates a diverse pangenome and 15 lateral gene transfer events.</title>
        <authorList>
            <person name="Petersen C."/>
            <person name="Sorensen T."/>
            <person name="Nielsen M.R."/>
            <person name="Sondergaard T.E."/>
            <person name="Sorensen J.L."/>
            <person name="Fitzpatrick D.A."/>
            <person name="Frisvad J.C."/>
            <person name="Nielsen K.L."/>
        </authorList>
    </citation>
    <scope>NUCLEOTIDE SEQUENCE</scope>
    <source>
        <strain evidence="4">IBT 16125</strain>
    </source>
</reference>
<evidence type="ECO:0000313" key="4">
    <source>
        <dbReference type="EMBL" id="KAJ5438254.1"/>
    </source>
</evidence>
<dbReference type="AlphaFoldDB" id="A0AAD6FYQ4"/>
<keyword evidence="5" id="KW-1185">Reference proteome</keyword>
<dbReference type="InterPro" id="IPR013785">
    <property type="entry name" value="Aldolase_TIM"/>
</dbReference>
<evidence type="ECO:0000256" key="2">
    <source>
        <dbReference type="ARBA" id="ARBA00012755"/>
    </source>
</evidence>
<comment type="catalytic activity">
    <reaction evidence="1">
        <text>Hydrolysis of terminal, non-reducing alpha-D-galactose residues in alpha-D-galactosides, including galactose oligosaccharides, galactomannans and galactolipids.</text>
        <dbReference type="EC" id="3.2.1.22"/>
    </reaction>
</comment>
<evidence type="ECO:0000259" key="3">
    <source>
        <dbReference type="Pfam" id="PF03537"/>
    </source>
</evidence>
<sequence length="327" mass="36215">MSFSHSLSWAQFFLKGKGLTLCVVGFTLLVLCVNSWTELPVSSIQRRFLRRCAEASGTETTSTEANSIEANSTEASDPTLWQPKIGIKWQIQLEDAVEDVAMGADIFDIDMFDNTAAKISEIHNKGAKVICYFSAGTYEDWRRDANKFTESDFGSALEDWPGERWLDVNSSNVRTIMQSRLDLAQQKGCDGVDPDNIDGYGNDSGLDLTEADSIDYLNFLASEAHSRGMSIGLKNGGDIIPSVIENMQWSVNEQCAQYDECDVYAAFTDVGKPVFHIEYVDEIGGNNKLKVRDVTSSQKSAACNAKSAEDFSTVIKNMDLDAWVEYC</sequence>
<dbReference type="PANTHER" id="PTHR35273:SF2">
    <property type="entry name" value="ALPHA-GALACTOSIDASE"/>
    <property type="match status" value="1"/>
</dbReference>
<dbReference type="EMBL" id="JAPVEA010000008">
    <property type="protein sequence ID" value="KAJ5438254.1"/>
    <property type="molecule type" value="Genomic_DNA"/>
</dbReference>
<name>A0AAD6FYQ4_9EURO</name>
<dbReference type="EC" id="3.2.1.22" evidence="2"/>
<dbReference type="Gene3D" id="3.20.20.70">
    <property type="entry name" value="Aldolase class I"/>
    <property type="match status" value="1"/>
</dbReference>
<proteinExistence type="predicted"/>
<dbReference type="GO" id="GO:0004557">
    <property type="term" value="F:alpha-galactosidase activity"/>
    <property type="evidence" value="ECO:0007669"/>
    <property type="project" value="UniProtKB-EC"/>
</dbReference>
<reference evidence="4" key="1">
    <citation type="submission" date="2022-12" db="EMBL/GenBank/DDBJ databases">
        <authorList>
            <person name="Petersen C."/>
        </authorList>
    </citation>
    <scope>NUCLEOTIDE SEQUENCE</scope>
    <source>
        <strain evidence="4">IBT 16125</strain>
    </source>
</reference>
<dbReference type="Proteomes" id="UP001213681">
    <property type="component" value="Unassembled WGS sequence"/>
</dbReference>
<dbReference type="Pfam" id="PF03537">
    <property type="entry name" value="Glyco_hydro_114"/>
    <property type="match status" value="1"/>
</dbReference>
<evidence type="ECO:0000313" key="5">
    <source>
        <dbReference type="Proteomes" id="UP001213681"/>
    </source>
</evidence>
<comment type="caution">
    <text evidence="4">The sequence shown here is derived from an EMBL/GenBank/DDBJ whole genome shotgun (WGS) entry which is preliminary data.</text>
</comment>
<dbReference type="GeneID" id="81602877"/>
<gene>
    <name evidence="4" type="ORF">N7458_009252</name>
</gene>
<accession>A0AAD6FYQ4</accession>
<dbReference type="InterPro" id="IPR004352">
    <property type="entry name" value="GH114_TIM-barrel"/>
</dbReference>
<dbReference type="SUPFAM" id="SSF51445">
    <property type="entry name" value="(Trans)glycosidases"/>
    <property type="match status" value="1"/>
</dbReference>
<protein>
    <recommendedName>
        <fullName evidence="2">alpha-galactosidase</fullName>
        <ecNumber evidence="2">3.2.1.22</ecNumber>
    </recommendedName>
</protein>
<evidence type="ECO:0000256" key="1">
    <source>
        <dbReference type="ARBA" id="ARBA00001255"/>
    </source>
</evidence>
<dbReference type="InterPro" id="IPR017853">
    <property type="entry name" value="GH"/>
</dbReference>
<feature type="domain" description="Glycoside-hydrolase family GH114 TIM-barrel" evidence="3">
    <location>
        <begin position="88"/>
        <end position="323"/>
    </location>
</feature>